<name>A0ABR4EMM4_9PEZI</name>
<proteinExistence type="predicted"/>
<evidence type="ECO:0000313" key="1">
    <source>
        <dbReference type="EMBL" id="KAL2283686.1"/>
    </source>
</evidence>
<accession>A0ABR4EMM4</accession>
<dbReference type="EMBL" id="JBAWTH010000041">
    <property type="protein sequence ID" value="KAL2283686.1"/>
    <property type="molecule type" value="Genomic_DNA"/>
</dbReference>
<sequence length="70" mass="7325">MSNSAATIPGPHHNYSVPTVTFLVVTPVQCCSRKSRNRENVVQQTGQVSCCLGDESAAAGSLFGVCVVKS</sequence>
<evidence type="ECO:0000313" key="2">
    <source>
        <dbReference type="Proteomes" id="UP001600888"/>
    </source>
</evidence>
<reference evidence="1 2" key="1">
    <citation type="submission" date="2024-03" db="EMBL/GenBank/DDBJ databases">
        <title>A high-quality draft genome sequence of Diaporthe vaccinii, a causative agent of upright dieback and viscid rot disease in cranberry plants.</title>
        <authorList>
            <person name="Sarrasin M."/>
            <person name="Lang B.F."/>
            <person name="Burger G."/>
        </authorList>
    </citation>
    <scope>NUCLEOTIDE SEQUENCE [LARGE SCALE GENOMIC DNA]</scope>
    <source>
        <strain evidence="1 2">IS7</strain>
    </source>
</reference>
<comment type="caution">
    <text evidence="1">The sequence shown here is derived from an EMBL/GenBank/DDBJ whole genome shotgun (WGS) entry which is preliminary data.</text>
</comment>
<keyword evidence="2" id="KW-1185">Reference proteome</keyword>
<protein>
    <submittedName>
        <fullName evidence="1">Uncharacterized protein</fullName>
    </submittedName>
</protein>
<gene>
    <name evidence="1" type="ORF">FJTKL_09739</name>
</gene>
<dbReference type="Proteomes" id="UP001600888">
    <property type="component" value="Unassembled WGS sequence"/>
</dbReference>
<organism evidence="1 2">
    <name type="scientific">Diaporthe vaccinii</name>
    <dbReference type="NCBI Taxonomy" id="105482"/>
    <lineage>
        <taxon>Eukaryota</taxon>
        <taxon>Fungi</taxon>
        <taxon>Dikarya</taxon>
        <taxon>Ascomycota</taxon>
        <taxon>Pezizomycotina</taxon>
        <taxon>Sordariomycetes</taxon>
        <taxon>Sordariomycetidae</taxon>
        <taxon>Diaporthales</taxon>
        <taxon>Diaporthaceae</taxon>
        <taxon>Diaporthe</taxon>
        <taxon>Diaporthe eres species complex</taxon>
    </lineage>
</organism>